<protein>
    <recommendedName>
        <fullName evidence="4">Phytanoyl-CoA dioxygenase</fullName>
    </recommendedName>
</protein>
<reference evidence="3" key="1">
    <citation type="journal article" date="2023" name="Commun. Biol.">
        <title>Genome analysis of Parmales, the sister group of diatoms, reveals the evolutionary specialization of diatoms from phago-mixotrophs to photoautotrophs.</title>
        <authorList>
            <person name="Ban H."/>
            <person name="Sato S."/>
            <person name="Yoshikawa S."/>
            <person name="Yamada K."/>
            <person name="Nakamura Y."/>
            <person name="Ichinomiya M."/>
            <person name="Sato N."/>
            <person name="Blanc-Mathieu R."/>
            <person name="Endo H."/>
            <person name="Kuwata A."/>
            <person name="Ogata H."/>
        </authorList>
    </citation>
    <scope>NUCLEOTIDE SEQUENCE [LARGE SCALE GENOMIC DNA]</scope>
    <source>
        <strain evidence="3">NIES 3701</strain>
    </source>
</reference>
<dbReference type="Pfam" id="PF05721">
    <property type="entry name" value="PhyH"/>
    <property type="match status" value="1"/>
</dbReference>
<keyword evidence="3" id="KW-1185">Reference proteome</keyword>
<evidence type="ECO:0008006" key="4">
    <source>
        <dbReference type="Google" id="ProtNLM"/>
    </source>
</evidence>
<organism evidence="2 3">
    <name type="scientific">Triparma strigata</name>
    <dbReference type="NCBI Taxonomy" id="1606541"/>
    <lineage>
        <taxon>Eukaryota</taxon>
        <taxon>Sar</taxon>
        <taxon>Stramenopiles</taxon>
        <taxon>Ochrophyta</taxon>
        <taxon>Bolidophyceae</taxon>
        <taxon>Parmales</taxon>
        <taxon>Triparmaceae</taxon>
        <taxon>Triparma</taxon>
    </lineage>
</organism>
<proteinExistence type="predicted"/>
<evidence type="ECO:0000313" key="3">
    <source>
        <dbReference type="Proteomes" id="UP001165085"/>
    </source>
</evidence>
<gene>
    <name evidence="2" type="ORF">TrST_g4841</name>
</gene>
<dbReference type="Proteomes" id="UP001165085">
    <property type="component" value="Unassembled WGS sequence"/>
</dbReference>
<dbReference type="SUPFAM" id="SSF51197">
    <property type="entry name" value="Clavaminate synthase-like"/>
    <property type="match status" value="1"/>
</dbReference>
<comment type="caution">
    <text evidence="2">The sequence shown here is derived from an EMBL/GenBank/DDBJ whole genome shotgun (WGS) entry which is preliminary data.</text>
</comment>
<dbReference type="AlphaFoldDB" id="A0A9W7BE75"/>
<dbReference type="PANTHER" id="PTHR20883">
    <property type="entry name" value="PHYTANOYL-COA DIOXYGENASE DOMAIN CONTAINING 1"/>
    <property type="match status" value="1"/>
</dbReference>
<evidence type="ECO:0000313" key="2">
    <source>
        <dbReference type="EMBL" id="GMH86911.1"/>
    </source>
</evidence>
<name>A0A9W7BE75_9STRA</name>
<dbReference type="Gene3D" id="2.60.120.620">
    <property type="entry name" value="q2cbj1_9rhob like domain"/>
    <property type="match status" value="1"/>
</dbReference>
<dbReference type="InterPro" id="IPR008775">
    <property type="entry name" value="Phytyl_CoA_dOase-like"/>
</dbReference>
<sequence>MIRQSFARLKNVTALESGFSVTPRPLISHSEIGLLKKDIPLLYSGSFASRQYPDEWHYRPGFSKENVTREVCNAWKSSPTIASLVLSPTIAEYVAKFMGWSSIRVGQDDVIQKPKSEVSKVGWHRDFSYINSNFTGGGEDGCTVWIGLDGATEENGGVKYAVGSQNWAMEPLRDGVDSGFMSGASDPLAYLRRYTEGVQDDIEISCPEVAAGHAIIHHSKVFHGSSNNRSDDNMREAIVVHYINGDCQWKESKSSLPWGDASYIYGRYRRVGEVELAEDHFPIVWSEGGEGDKAITPWVKTYIGEGMGIQEG</sequence>
<dbReference type="PANTHER" id="PTHR20883:SF46">
    <property type="entry name" value="PHYTANOYL-COA HYDROXYLASE"/>
    <property type="match status" value="1"/>
</dbReference>
<dbReference type="OrthoDB" id="445007at2759"/>
<evidence type="ECO:0000256" key="1">
    <source>
        <dbReference type="ARBA" id="ARBA00001962"/>
    </source>
</evidence>
<dbReference type="EMBL" id="BRXY01000321">
    <property type="protein sequence ID" value="GMH86911.1"/>
    <property type="molecule type" value="Genomic_DNA"/>
</dbReference>
<accession>A0A9W7BE75</accession>
<comment type="cofactor">
    <cofactor evidence="1">
        <name>Fe cation</name>
        <dbReference type="ChEBI" id="CHEBI:24875"/>
    </cofactor>
</comment>